<name>A0A813LQN2_POLGL</name>
<reference evidence="1" key="1">
    <citation type="submission" date="2021-02" db="EMBL/GenBank/DDBJ databases">
        <authorList>
            <person name="Dougan E. K."/>
            <person name="Rhodes N."/>
            <person name="Thang M."/>
            <person name="Chan C."/>
        </authorList>
    </citation>
    <scope>NUCLEOTIDE SEQUENCE</scope>
</reference>
<dbReference type="EMBL" id="CAJNNW010036577">
    <property type="protein sequence ID" value="CAE8735708.1"/>
    <property type="molecule type" value="Genomic_DNA"/>
</dbReference>
<evidence type="ECO:0000313" key="2">
    <source>
        <dbReference type="Proteomes" id="UP000626109"/>
    </source>
</evidence>
<sequence length="360" mass="40409">MAKHRNFTALRLRVTIPDRLLLPWLILSKVKGHADAEDIEQQVITSADKEGNHGADLMATDGAKKHRMSPRVLQRFHKLVKNTMWRQVDMIATVLARNDLIKQAGKWNASQHETCDAFGGDEILFDAARVEERDARQIQNAGTFSDKYPGYGWQYPKVGVAHAVNTKPRFHLTARDWGYSVSFHDLLHRYFNGLKWAAHHQAKVSWIELTIDFIAATGCFPYQPGKGKAKQTDKDFLHQVENDLLCGIKAAAQYELNDACEPCAALVDYMNAVLQKGRSSKAGKDWRCLMNVRIGISHKVKDPRLVWLDDKVQQVSATAAFFEGRELHLPILAHGEAGDTKAAEDLHAVASDQLARGEPI</sequence>
<feature type="non-terminal residue" evidence="1">
    <location>
        <position position="1"/>
    </location>
</feature>
<organism evidence="1 2">
    <name type="scientific">Polarella glacialis</name>
    <name type="common">Dinoflagellate</name>
    <dbReference type="NCBI Taxonomy" id="89957"/>
    <lineage>
        <taxon>Eukaryota</taxon>
        <taxon>Sar</taxon>
        <taxon>Alveolata</taxon>
        <taxon>Dinophyceae</taxon>
        <taxon>Suessiales</taxon>
        <taxon>Suessiaceae</taxon>
        <taxon>Polarella</taxon>
    </lineage>
</organism>
<dbReference type="AlphaFoldDB" id="A0A813LQN2"/>
<gene>
    <name evidence="1" type="ORF">PGLA2088_LOCUS47978</name>
</gene>
<comment type="caution">
    <text evidence="1">The sequence shown here is derived from an EMBL/GenBank/DDBJ whole genome shotgun (WGS) entry which is preliminary data.</text>
</comment>
<proteinExistence type="predicted"/>
<dbReference type="Proteomes" id="UP000626109">
    <property type="component" value="Unassembled WGS sequence"/>
</dbReference>
<protein>
    <submittedName>
        <fullName evidence="1">Uncharacterized protein</fullName>
    </submittedName>
</protein>
<accession>A0A813LQN2</accession>
<evidence type="ECO:0000313" key="1">
    <source>
        <dbReference type="EMBL" id="CAE8735708.1"/>
    </source>
</evidence>